<reference evidence="3 4" key="1">
    <citation type="journal article" date="2023" name="Commun. Biol.">
        <title>Genome analysis of Parmales, the sister group of diatoms, reveals the evolutionary specialization of diatoms from phago-mixotrophs to photoautotrophs.</title>
        <authorList>
            <person name="Ban H."/>
            <person name="Sato S."/>
            <person name="Yoshikawa S."/>
            <person name="Yamada K."/>
            <person name="Nakamura Y."/>
            <person name="Ichinomiya M."/>
            <person name="Sato N."/>
            <person name="Blanc-Mathieu R."/>
            <person name="Endo H."/>
            <person name="Kuwata A."/>
            <person name="Ogata H."/>
        </authorList>
    </citation>
    <scope>NUCLEOTIDE SEQUENCE [LARGE SCALE GENOMIC DNA]</scope>
</reference>
<evidence type="ECO:0000259" key="2">
    <source>
        <dbReference type="Pfam" id="PF13417"/>
    </source>
</evidence>
<dbReference type="InterPro" id="IPR036249">
    <property type="entry name" value="Thioredoxin-like_sf"/>
</dbReference>
<dbReference type="InterPro" id="IPR004045">
    <property type="entry name" value="Glutathione_S-Trfase_N"/>
</dbReference>
<evidence type="ECO:0000313" key="3">
    <source>
        <dbReference type="EMBL" id="GMI28915.1"/>
    </source>
</evidence>
<sequence>MLSLYHCRGARSLRVLWTLNELNLLRTPAEPVEYKLFALPFPPRVHDKSFIEINPLGTIPYLHHDRGPGGSPVGITESCAGPVYLASTFTHSPSQQLNVAPHEDCYAAFLNWNAHADATLTFPHTLYLRYVKFEPHKNLQQAGEEYRKWGLSRLRLLDATLADGREFLCSDRFTVADVNIAYALLLARGVGLEDKLQPQTLEYLRRLTAREGYLRSLEEERRADEEAGIDPVVIFENS</sequence>
<organism evidence="3 4">
    <name type="scientific">Tetraparma gracilis</name>
    <dbReference type="NCBI Taxonomy" id="2962635"/>
    <lineage>
        <taxon>Eukaryota</taxon>
        <taxon>Sar</taxon>
        <taxon>Stramenopiles</taxon>
        <taxon>Ochrophyta</taxon>
        <taxon>Bolidophyceae</taxon>
        <taxon>Parmales</taxon>
        <taxon>Triparmaceae</taxon>
        <taxon>Tetraparma</taxon>
    </lineage>
</organism>
<dbReference type="PANTHER" id="PTHR44051">
    <property type="entry name" value="GLUTATHIONE S-TRANSFERASE-RELATED"/>
    <property type="match status" value="1"/>
</dbReference>
<comment type="caution">
    <text evidence="3">The sequence shown here is derived from an EMBL/GenBank/DDBJ whole genome shotgun (WGS) entry which is preliminary data.</text>
</comment>
<dbReference type="Gene3D" id="3.40.30.10">
    <property type="entry name" value="Glutaredoxin"/>
    <property type="match status" value="1"/>
</dbReference>
<evidence type="ECO:0000313" key="4">
    <source>
        <dbReference type="Proteomes" id="UP001165060"/>
    </source>
</evidence>
<proteinExistence type="inferred from homology"/>
<gene>
    <name evidence="3" type="ORF">TeGR_g9053</name>
</gene>
<dbReference type="InterPro" id="IPR036282">
    <property type="entry name" value="Glutathione-S-Trfase_C_sf"/>
</dbReference>
<keyword evidence="4" id="KW-1185">Reference proteome</keyword>
<dbReference type="PANTHER" id="PTHR44051:SF21">
    <property type="entry name" value="GLUTATHIONE S-TRANSFERASE FAMILY PROTEIN"/>
    <property type="match status" value="1"/>
</dbReference>
<dbReference type="SUPFAM" id="SSF52833">
    <property type="entry name" value="Thioredoxin-like"/>
    <property type="match status" value="1"/>
</dbReference>
<dbReference type="Gene3D" id="1.20.1050.10">
    <property type="match status" value="1"/>
</dbReference>
<name>A0ABQ6MN95_9STRA</name>
<comment type="similarity">
    <text evidence="1">Belongs to the GST superfamily.</text>
</comment>
<dbReference type="Pfam" id="PF13417">
    <property type="entry name" value="GST_N_3"/>
    <property type="match status" value="1"/>
</dbReference>
<protein>
    <recommendedName>
        <fullName evidence="2">GST N-terminal domain-containing protein</fullName>
    </recommendedName>
</protein>
<dbReference type="SUPFAM" id="SSF47616">
    <property type="entry name" value="GST C-terminal domain-like"/>
    <property type="match status" value="1"/>
</dbReference>
<dbReference type="EMBL" id="BRYB01000380">
    <property type="protein sequence ID" value="GMI28915.1"/>
    <property type="molecule type" value="Genomic_DNA"/>
</dbReference>
<accession>A0ABQ6MN95</accession>
<feature type="domain" description="GST N-terminal" evidence="2">
    <location>
        <begin position="4"/>
        <end position="67"/>
    </location>
</feature>
<evidence type="ECO:0000256" key="1">
    <source>
        <dbReference type="ARBA" id="ARBA00007409"/>
    </source>
</evidence>
<dbReference type="Proteomes" id="UP001165060">
    <property type="component" value="Unassembled WGS sequence"/>
</dbReference>